<keyword evidence="4 7" id="KW-0560">Oxidoreductase</keyword>
<accession>A0AAN6IDW6</accession>
<dbReference type="GO" id="GO:0005506">
    <property type="term" value="F:iron ion binding"/>
    <property type="evidence" value="ECO:0007669"/>
    <property type="project" value="InterPro"/>
</dbReference>
<comment type="similarity">
    <text evidence="2 7">Belongs to the cytochrome P450 family.</text>
</comment>
<dbReference type="PROSITE" id="PS00086">
    <property type="entry name" value="CYTOCHROME_P450"/>
    <property type="match status" value="1"/>
</dbReference>
<dbReference type="PRINTS" id="PR00385">
    <property type="entry name" value="P450"/>
</dbReference>
<name>A0AAN6IDW6_9EURO</name>
<reference evidence="8" key="1">
    <citation type="journal article" date="2022" name="bioRxiv">
        <title>Deciphering the potential niche of two novel black yeast fungi from a biological soil crust based on their genomes, phenotypes, and melanin regulation.</title>
        <authorList>
            <consortium name="DOE Joint Genome Institute"/>
            <person name="Carr E.C."/>
            <person name="Barton Q."/>
            <person name="Grambo S."/>
            <person name="Sullivan M."/>
            <person name="Renfro C.M."/>
            <person name="Kuo A."/>
            <person name="Pangilinan J."/>
            <person name="Lipzen A."/>
            <person name="Keymanesh K."/>
            <person name="Savage E."/>
            <person name="Barry K."/>
            <person name="Grigoriev I.V."/>
            <person name="Riekhof W.R."/>
            <person name="Harris S.S."/>
        </authorList>
    </citation>
    <scope>NUCLEOTIDE SEQUENCE</scope>
    <source>
        <strain evidence="8">JF 03-4F</strain>
    </source>
</reference>
<evidence type="ECO:0000256" key="7">
    <source>
        <dbReference type="RuleBase" id="RU000461"/>
    </source>
</evidence>
<proteinExistence type="inferred from homology"/>
<evidence type="ECO:0000256" key="2">
    <source>
        <dbReference type="ARBA" id="ARBA00010617"/>
    </source>
</evidence>
<keyword evidence="7" id="KW-0503">Monooxygenase</keyword>
<comment type="cofactor">
    <cofactor evidence="1 6">
        <name>heme</name>
        <dbReference type="ChEBI" id="CHEBI:30413"/>
    </cofactor>
</comment>
<dbReference type="InterPro" id="IPR036396">
    <property type="entry name" value="Cyt_P450_sf"/>
</dbReference>
<dbReference type="InterPro" id="IPR017972">
    <property type="entry name" value="Cyt_P450_CS"/>
</dbReference>
<gene>
    <name evidence="8" type="ORF">EDD36DRAFT_271807</name>
</gene>
<dbReference type="CDD" id="cd11070">
    <property type="entry name" value="CYP56-like"/>
    <property type="match status" value="1"/>
</dbReference>
<dbReference type="SUPFAM" id="SSF48264">
    <property type="entry name" value="Cytochrome P450"/>
    <property type="match status" value="1"/>
</dbReference>
<organism evidence="8 9">
    <name type="scientific">Exophiala viscosa</name>
    <dbReference type="NCBI Taxonomy" id="2486360"/>
    <lineage>
        <taxon>Eukaryota</taxon>
        <taxon>Fungi</taxon>
        <taxon>Dikarya</taxon>
        <taxon>Ascomycota</taxon>
        <taxon>Pezizomycotina</taxon>
        <taxon>Eurotiomycetes</taxon>
        <taxon>Chaetothyriomycetidae</taxon>
        <taxon>Chaetothyriales</taxon>
        <taxon>Herpotrichiellaceae</taxon>
        <taxon>Exophiala</taxon>
    </lineage>
</organism>
<comment type="caution">
    <text evidence="8">The sequence shown here is derived from an EMBL/GenBank/DDBJ whole genome shotgun (WGS) entry which is preliminary data.</text>
</comment>
<dbReference type="GO" id="GO:0004497">
    <property type="term" value="F:monooxygenase activity"/>
    <property type="evidence" value="ECO:0007669"/>
    <property type="project" value="UniProtKB-KW"/>
</dbReference>
<keyword evidence="5 6" id="KW-0408">Iron</keyword>
<dbReference type="GO" id="GO:0020037">
    <property type="term" value="F:heme binding"/>
    <property type="evidence" value="ECO:0007669"/>
    <property type="project" value="InterPro"/>
</dbReference>
<dbReference type="InterPro" id="IPR002401">
    <property type="entry name" value="Cyt_P450_E_grp-I"/>
</dbReference>
<keyword evidence="9" id="KW-1185">Reference proteome</keyword>
<keyword evidence="3 6" id="KW-0479">Metal-binding</keyword>
<dbReference type="PANTHER" id="PTHR24305:SF166">
    <property type="entry name" value="CYTOCHROME P450 12A4, MITOCHONDRIAL-RELATED"/>
    <property type="match status" value="1"/>
</dbReference>
<evidence type="ECO:0000256" key="3">
    <source>
        <dbReference type="ARBA" id="ARBA00022723"/>
    </source>
</evidence>
<dbReference type="PRINTS" id="PR00463">
    <property type="entry name" value="EP450I"/>
</dbReference>
<dbReference type="Proteomes" id="UP001203852">
    <property type="component" value="Unassembled WGS sequence"/>
</dbReference>
<dbReference type="InterPro" id="IPR001128">
    <property type="entry name" value="Cyt_P450"/>
</dbReference>
<dbReference type="Pfam" id="PF00067">
    <property type="entry name" value="p450"/>
    <property type="match status" value="1"/>
</dbReference>
<keyword evidence="6 7" id="KW-0349">Heme</keyword>
<evidence type="ECO:0000256" key="4">
    <source>
        <dbReference type="ARBA" id="ARBA00023002"/>
    </source>
</evidence>
<dbReference type="AlphaFoldDB" id="A0AAN6IDW6"/>
<protein>
    <submittedName>
        <fullName evidence="8">Cytochrome P450</fullName>
    </submittedName>
</protein>
<evidence type="ECO:0000313" key="8">
    <source>
        <dbReference type="EMBL" id="KAI1612009.1"/>
    </source>
</evidence>
<dbReference type="InterPro" id="IPR050121">
    <property type="entry name" value="Cytochrome_P450_monoxygenase"/>
</dbReference>
<feature type="binding site" description="axial binding residue" evidence="6">
    <location>
        <position position="492"/>
    </location>
    <ligand>
        <name>heme</name>
        <dbReference type="ChEBI" id="CHEBI:30413"/>
    </ligand>
    <ligandPart>
        <name>Fe</name>
        <dbReference type="ChEBI" id="CHEBI:18248"/>
    </ligandPart>
</feature>
<evidence type="ECO:0000256" key="1">
    <source>
        <dbReference type="ARBA" id="ARBA00001971"/>
    </source>
</evidence>
<dbReference type="Gene3D" id="1.10.630.10">
    <property type="entry name" value="Cytochrome P450"/>
    <property type="match status" value="1"/>
</dbReference>
<dbReference type="PANTHER" id="PTHR24305">
    <property type="entry name" value="CYTOCHROME P450"/>
    <property type="match status" value="1"/>
</dbReference>
<evidence type="ECO:0000313" key="9">
    <source>
        <dbReference type="Proteomes" id="UP001203852"/>
    </source>
</evidence>
<sequence>MLSINNLVVVTCIPIVCWTLLRTYKLIVNYFTARKLGFPIIVVPVYRDDWWWLVTFARFNWIRHIPAVGYWLPRRGHAWTLQDRYLPHRKHGDAFTIVSPTRVEVIINDPAVGVEVQSHYKAWQKPGSRYEVFDLFGTNVLSVNGEDWQRHRKIINPAFREQNYKLVWAESIKQAGQMLDTIGRQLDMSITLLDVRNHCVIIAMHVLSAAGFGHAHDFDGGFRGVSAGHTRSLADTLMYLLSNLLWTVLYMKYNWLGYGNPTRYNEVMGVSNEFRQYMKEIVAYHRATTQAGGGGQSADIVSALVEADEAAKREEKASSLRPMHLTDQELLGNLFVFNLAGFETTANALTYTIPLLAANTAVQDWVGEEVDAVYKDGEQPDYEDAFPSSVRVQALMYETLRLWGPITDAPRWTSSEAQILRIQGREVLIPPNTYVTTNFSGIHSDPRWWGSDSLTWRPQRWIELDLTTGKKSIAAPPDGAAYMAWSIGPRVCPGHKFSQVESSLSFR</sequence>
<evidence type="ECO:0000256" key="6">
    <source>
        <dbReference type="PIRSR" id="PIRSR602401-1"/>
    </source>
</evidence>
<evidence type="ECO:0000256" key="5">
    <source>
        <dbReference type="ARBA" id="ARBA00023004"/>
    </source>
</evidence>
<dbReference type="GO" id="GO:0016705">
    <property type="term" value="F:oxidoreductase activity, acting on paired donors, with incorporation or reduction of molecular oxygen"/>
    <property type="evidence" value="ECO:0007669"/>
    <property type="project" value="InterPro"/>
</dbReference>
<dbReference type="EMBL" id="MU404355">
    <property type="protein sequence ID" value="KAI1612009.1"/>
    <property type="molecule type" value="Genomic_DNA"/>
</dbReference>